<dbReference type="EMBL" id="DWYC01000028">
    <property type="protein sequence ID" value="HJB56384.1"/>
    <property type="molecule type" value="Genomic_DNA"/>
</dbReference>
<comment type="subcellular location">
    <subcellularLocation>
        <location evidence="1 8">Cell membrane</location>
        <topology evidence="1 8">Multi-pass membrane protein</topology>
    </subcellularLocation>
</comment>
<evidence type="ECO:0000256" key="5">
    <source>
        <dbReference type="ARBA" id="ARBA00022692"/>
    </source>
</evidence>
<dbReference type="CDD" id="cd06261">
    <property type="entry name" value="TM_PBP2"/>
    <property type="match status" value="1"/>
</dbReference>
<comment type="caution">
    <text evidence="10">The sequence shown here is derived from an EMBL/GenBank/DDBJ whole genome shotgun (WGS) entry which is preliminary data.</text>
</comment>
<dbReference type="PANTHER" id="PTHR42929:SF1">
    <property type="entry name" value="INNER MEMBRANE ABC TRANSPORTER PERMEASE PROTEIN YDCU-RELATED"/>
    <property type="match status" value="1"/>
</dbReference>
<dbReference type="Proteomes" id="UP000824208">
    <property type="component" value="Unassembled WGS sequence"/>
</dbReference>
<evidence type="ECO:0000256" key="3">
    <source>
        <dbReference type="ARBA" id="ARBA00022448"/>
    </source>
</evidence>
<keyword evidence="5 8" id="KW-0812">Transmembrane</keyword>
<feature type="transmembrane region" description="Helical" evidence="8">
    <location>
        <begin position="248"/>
        <end position="271"/>
    </location>
</feature>
<feature type="domain" description="ABC transmembrane type-1" evidence="9">
    <location>
        <begin position="54"/>
        <end position="271"/>
    </location>
</feature>
<feature type="transmembrane region" description="Helical" evidence="8">
    <location>
        <begin position="152"/>
        <end position="172"/>
    </location>
</feature>
<evidence type="ECO:0000256" key="6">
    <source>
        <dbReference type="ARBA" id="ARBA00022989"/>
    </source>
</evidence>
<dbReference type="PROSITE" id="PS50928">
    <property type="entry name" value="ABC_TM1"/>
    <property type="match status" value="1"/>
</dbReference>
<dbReference type="SUPFAM" id="SSF161098">
    <property type="entry name" value="MetI-like"/>
    <property type="match status" value="1"/>
</dbReference>
<keyword evidence="3 8" id="KW-0813">Transport</keyword>
<dbReference type="GO" id="GO:0005886">
    <property type="term" value="C:plasma membrane"/>
    <property type="evidence" value="ECO:0007669"/>
    <property type="project" value="UniProtKB-SubCell"/>
</dbReference>
<reference evidence="10" key="2">
    <citation type="submission" date="2021-04" db="EMBL/GenBank/DDBJ databases">
        <authorList>
            <person name="Gilroy R."/>
        </authorList>
    </citation>
    <scope>NUCLEOTIDE SEQUENCE</scope>
    <source>
        <strain evidence="10">CHK189-11263</strain>
    </source>
</reference>
<dbReference type="Gene3D" id="1.10.3720.10">
    <property type="entry name" value="MetI-like"/>
    <property type="match status" value="1"/>
</dbReference>
<protein>
    <submittedName>
        <fullName evidence="10">ABC transporter permease</fullName>
    </submittedName>
</protein>
<evidence type="ECO:0000259" key="9">
    <source>
        <dbReference type="PROSITE" id="PS50928"/>
    </source>
</evidence>
<feature type="transmembrane region" description="Helical" evidence="8">
    <location>
        <begin position="53"/>
        <end position="77"/>
    </location>
</feature>
<dbReference type="AlphaFoldDB" id="A0A9D2S526"/>
<dbReference type="InterPro" id="IPR035906">
    <property type="entry name" value="MetI-like_sf"/>
</dbReference>
<name>A0A9D2S526_9FIRM</name>
<evidence type="ECO:0000313" key="11">
    <source>
        <dbReference type="Proteomes" id="UP000824208"/>
    </source>
</evidence>
<evidence type="ECO:0000256" key="2">
    <source>
        <dbReference type="ARBA" id="ARBA00007069"/>
    </source>
</evidence>
<keyword evidence="7 8" id="KW-0472">Membrane</keyword>
<comment type="similarity">
    <text evidence="2">Belongs to the binding-protein-dependent transport system permease family. CysTW subfamily.</text>
</comment>
<feature type="transmembrane region" description="Helical" evidence="8">
    <location>
        <begin position="206"/>
        <end position="227"/>
    </location>
</feature>
<dbReference type="Pfam" id="PF00528">
    <property type="entry name" value="BPD_transp_1"/>
    <property type="match status" value="1"/>
</dbReference>
<evidence type="ECO:0000256" key="7">
    <source>
        <dbReference type="ARBA" id="ARBA00023136"/>
    </source>
</evidence>
<sequence length="284" mass="31366">MKNKLSRFAVPYVVWMALFVVIPILMIVVYAFTSADGTPTLDNFARIGEYFPVFVRSFKLALIATLVCLLIGYPLACALAREGARFQRVAMMLIMLPMWMNFLLRTYAWMSILENTGLLNRLFGAIGLFDLINSLFGTDIEYFKMINTQGAVVLGMVYNFLPFMVLPIYSVIVKLDQKLIEAARDLGADGVTVFRRVTLPLSLPGVLSGITMVFVPAVSTFAISQLLGGGQQLLLGNLIEMQFKGAAYNPQLGSAVALVMMVIVVICMTVMNRFGEGEEQAVIL</sequence>
<dbReference type="GO" id="GO:0055085">
    <property type="term" value="P:transmembrane transport"/>
    <property type="evidence" value="ECO:0007669"/>
    <property type="project" value="InterPro"/>
</dbReference>
<reference evidence="10" key="1">
    <citation type="journal article" date="2021" name="PeerJ">
        <title>Extensive microbial diversity within the chicken gut microbiome revealed by metagenomics and culture.</title>
        <authorList>
            <person name="Gilroy R."/>
            <person name="Ravi A."/>
            <person name="Getino M."/>
            <person name="Pursley I."/>
            <person name="Horton D.L."/>
            <person name="Alikhan N.F."/>
            <person name="Baker D."/>
            <person name="Gharbi K."/>
            <person name="Hall N."/>
            <person name="Watson M."/>
            <person name="Adriaenssens E.M."/>
            <person name="Foster-Nyarko E."/>
            <person name="Jarju S."/>
            <person name="Secka A."/>
            <person name="Antonio M."/>
            <person name="Oren A."/>
            <person name="Chaudhuri R.R."/>
            <person name="La Ragione R."/>
            <person name="Hildebrand F."/>
            <person name="Pallen M.J."/>
        </authorList>
    </citation>
    <scope>NUCLEOTIDE SEQUENCE</scope>
    <source>
        <strain evidence="10">CHK189-11263</strain>
    </source>
</reference>
<feature type="transmembrane region" description="Helical" evidence="8">
    <location>
        <begin position="12"/>
        <end position="33"/>
    </location>
</feature>
<gene>
    <name evidence="10" type="ORF">H9714_02415</name>
</gene>
<evidence type="ECO:0000256" key="1">
    <source>
        <dbReference type="ARBA" id="ARBA00004651"/>
    </source>
</evidence>
<keyword evidence="6 8" id="KW-1133">Transmembrane helix</keyword>
<accession>A0A9D2S526</accession>
<feature type="transmembrane region" description="Helical" evidence="8">
    <location>
        <begin position="89"/>
        <end position="110"/>
    </location>
</feature>
<evidence type="ECO:0000313" key="10">
    <source>
        <dbReference type="EMBL" id="HJB56384.1"/>
    </source>
</evidence>
<organism evidence="10 11">
    <name type="scientific">Candidatus Flavonifractor intestinipullorum</name>
    <dbReference type="NCBI Taxonomy" id="2838587"/>
    <lineage>
        <taxon>Bacteria</taxon>
        <taxon>Bacillati</taxon>
        <taxon>Bacillota</taxon>
        <taxon>Clostridia</taxon>
        <taxon>Eubacteriales</taxon>
        <taxon>Oscillospiraceae</taxon>
        <taxon>Flavonifractor</taxon>
    </lineage>
</organism>
<dbReference type="PANTHER" id="PTHR42929">
    <property type="entry name" value="INNER MEMBRANE ABC TRANSPORTER PERMEASE PROTEIN YDCU-RELATED-RELATED"/>
    <property type="match status" value="1"/>
</dbReference>
<evidence type="ECO:0000256" key="4">
    <source>
        <dbReference type="ARBA" id="ARBA00022475"/>
    </source>
</evidence>
<dbReference type="InterPro" id="IPR000515">
    <property type="entry name" value="MetI-like"/>
</dbReference>
<proteinExistence type="inferred from homology"/>
<evidence type="ECO:0000256" key="8">
    <source>
        <dbReference type="RuleBase" id="RU363032"/>
    </source>
</evidence>
<keyword evidence="4" id="KW-1003">Cell membrane</keyword>